<dbReference type="InterPro" id="IPR023591">
    <property type="entry name" value="Ribosomal_uS2_flav_dom_sf"/>
</dbReference>
<comment type="similarity">
    <text evidence="1">Belongs to the universal ribosomal protein uS2 family.</text>
</comment>
<dbReference type="SUPFAM" id="SSF52313">
    <property type="entry name" value="Ribosomal protein S2"/>
    <property type="match status" value="1"/>
</dbReference>
<feature type="compositionally biased region" description="Low complexity" evidence="4">
    <location>
        <begin position="51"/>
        <end position="61"/>
    </location>
</feature>
<comment type="caution">
    <text evidence="5">The sequence shown here is derived from an EMBL/GenBank/DDBJ whole genome shotgun (WGS) entry which is preliminary data.</text>
</comment>
<dbReference type="Proteomes" id="UP001397290">
    <property type="component" value="Unassembled WGS sequence"/>
</dbReference>
<feature type="region of interest" description="Disordered" evidence="4">
    <location>
        <begin position="34"/>
        <end position="93"/>
    </location>
</feature>
<dbReference type="PANTHER" id="PTHR12534">
    <property type="entry name" value="30S RIBOSOMAL PROTEIN S2 PROKARYOTIC AND ORGANELLAR"/>
    <property type="match status" value="1"/>
</dbReference>
<evidence type="ECO:0000256" key="4">
    <source>
        <dbReference type="SAM" id="MobiDB-lite"/>
    </source>
</evidence>
<evidence type="ECO:0000256" key="3">
    <source>
        <dbReference type="ARBA" id="ARBA00023274"/>
    </source>
</evidence>
<dbReference type="GO" id="GO:0006412">
    <property type="term" value="P:translation"/>
    <property type="evidence" value="ECO:0007669"/>
    <property type="project" value="InterPro"/>
</dbReference>
<evidence type="ECO:0000256" key="1">
    <source>
        <dbReference type="ARBA" id="ARBA00006242"/>
    </source>
</evidence>
<accession>A0AAW0S7D2</accession>
<dbReference type="PROSITE" id="PS00962">
    <property type="entry name" value="RIBOSOMAL_S2_1"/>
    <property type="match status" value="1"/>
</dbReference>
<keyword evidence="2 5" id="KW-0689">Ribosomal protein</keyword>
<sequence length="467" mass="51045">MIIRNAAVRHGRRQLASPVTRSVLLLRHLTTTSAPTATTPTTQAWPEVQTAQAAAPKLSSAPKKKQRRDNTSISLSTNTGHEHHGAQWTQAHEVGGRQLTPKKQYAEFERVQQVTRSVGSRLERRYVPSELIANPPTPEDVSLELLMASQTHMGHNTSLWNPANARYIYGARQGIHIISLEATAAHLRRAARVVEDVSYRGGLLLFVGNRPGQMEIVTRAAELARACHLYTKWIPGSITNRDVLLKNRAVKVVDGSDGELEGFDAYKSSARPLVPDLVVCLNPMENYTLLYECGLANVPTIGIIDTNANPTWVSYTIPANDDSLRSAAVIGGVLGRAGQRGQERRLADAKKGKVTWQTPPALATQMRKDIKVAVKQRKEVMGRMQANLVGFTEDELEILRTEYGGPAKSVSEAEMVNMMAEMSVQKDSGTETPPADATSKATEIAASLDAAEGHASTLEAEIEEIRK</sequence>
<dbReference type="InterPro" id="IPR005706">
    <property type="entry name" value="Ribosomal_uS2_bac/mit/plastid"/>
</dbReference>
<dbReference type="AlphaFoldDB" id="A0AAW0S7D2"/>
<keyword evidence="3" id="KW-0687">Ribonucleoprotein</keyword>
<dbReference type="EMBL" id="JAAHCF010000022">
    <property type="protein sequence ID" value="KAK8150243.1"/>
    <property type="molecule type" value="Genomic_DNA"/>
</dbReference>
<dbReference type="PANTHER" id="PTHR12534:SF0">
    <property type="entry name" value="SMALL RIBOSOMAL SUBUNIT PROTEIN US2M"/>
    <property type="match status" value="1"/>
</dbReference>
<dbReference type="GO" id="GO:0003735">
    <property type="term" value="F:structural constituent of ribosome"/>
    <property type="evidence" value="ECO:0007669"/>
    <property type="project" value="InterPro"/>
</dbReference>
<dbReference type="Gene3D" id="3.40.50.10490">
    <property type="entry name" value="Glucose-6-phosphate isomerase like protein, domain 1"/>
    <property type="match status" value="1"/>
</dbReference>
<protein>
    <submittedName>
        <fullName evidence="5">37S ribosomal protein, mitochondrial</fullName>
    </submittedName>
</protein>
<evidence type="ECO:0000256" key="2">
    <source>
        <dbReference type="ARBA" id="ARBA00022980"/>
    </source>
</evidence>
<dbReference type="HAMAP" id="MF_00291_B">
    <property type="entry name" value="Ribosomal_uS2_B"/>
    <property type="match status" value="1"/>
</dbReference>
<gene>
    <name evidence="5" type="primary">MRP4</name>
    <name evidence="5" type="ORF">G3M48_003309</name>
</gene>
<dbReference type="InterPro" id="IPR018130">
    <property type="entry name" value="Ribosomal_uS2_CS"/>
</dbReference>
<dbReference type="PRINTS" id="PR00395">
    <property type="entry name" value="RIBOSOMALS2"/>
</dbReference>
<keyword evidence="6" id="KW-1185">Reference proteome</keyword>
<organism evidence="5 6">
    <name type="scientific">Beauveria asiatica</name>
    <dbReference type="NCBI Taxonomy" id="1069075"/>
    <lineage>
        <taxon>Eukaryota</taxon>
        <taxon>Fungi</taxon>
        <taxon>Dikarya</taxon>
        <taxon>Ascomycota</taxon>
        <taxon>Pezizomycotina</taxon>
        <taxon>Sordariomycetes</taxon>
        <taxon>Hypocreomycetidae</taxon>
        <taxon>Hypocreales</taxon>
        <taxon>Cordycipitaceae</taxon>
        <taxon>Beauveria</taxon>
    </lineage>
</organism>
<name>A0AAW0S7D2_9HYPO</name>
<reference evidence="5 6" key="1">
    <citation type="submission" date="2020-02" db="EMBL/GenBank/DDBJ databases">
        <title>Comparative genomics of the hypocrealean fungal genus Beauvera.</title>
        <authorList>
            <person name="Showalter D.N."/>
            <person name="Bushley K.E."/>
            <person name="Rehner S.A."/>
        </authorList>
    </citation>
    <scope>NUCLEOTIDE SEQUENCE [LARGE SCALE GENOMIC DNA]</scope>
    <source>
        <strain evidence="5 6">ARSEF4384</strain>
    </source>
</reference>
<evidence type="ECO:0000313" key="6">
    <source>
        <dbReference type="Proteomes" id="UP001397290"/>
    </source>
</evidence>
<dbReference type="CDD" id="cd01425">
    <property type="entry name" value="RPS2"/>
    <property type="match status" value="1"/>
</dbReference>
<dbReference type="GO" id="GO:0005763">
    <property type="term" value="C:mitochondrial small ribosomal subunit"/>
    <property type="evidence" value="ECO:0007669"/>
    <property type="project" value="TreeGrafter"/>
</dbReference>
<dbReference type="InterPro" id="IPR001865">
    <property type="entry name" value="Ribosomal_uS2"/>
</dbReference>
<proteinExistence type="inferred from homology"/>
<dbReference type="Pfam" id="PF00318">
    <property type="entry name" value="Ribosomal_S2"/>
    <property type="match status" value="1"/>
</dbReference>
<evidence type="ECO:0000313" key="5">
    <source>
        <dbReference type="EMBL" id="KAK8150243.1"/>
    </source>
</evidence>